<dbReference type="Gene3D" id="3.30.40.10">
    <property type="entry name" value="Zinc/RING finger domain, C3HC4 (zinc finger)"/>
    <property type="match status" value="1"/>
</dbReference>
<keyword evidence="1" id="KW-0472">Membrane</keyword>
<evidence type="ECO:0000259" key="2">
    <source>
        <dbReference type="PROSITE" id="PS51698"/>
    </source>
</evidence>
<dbReference type="GO" id="GO:0016567">
    <property type="term" value="P:protein ubiquitination"/>
    <property type="evidence" value="ECO:0007669"/>
    <property type="project" value="InterPro"/>
</dbReference>
<dbReference type="PROSITE" id="PS51698">
    <property type="entry name" value="U_BOX"/>
    <property type="match status" value="1"/>
</dbReference>
<dbReference type="CDD" id="cd16655">
    <property type="entry name" value="RING-Ubox_WDSUB1-like"/>
    <property type="match status" value="1"/>
</dbReference>
<reference evidence="3" key="1">
    <citation type="journal article" date="2020" name="Nature">
        <title>Giant virus diversity and host interactions through global metagenomics.</title>
        <authorList>
            <person name="Schulz F."/>
            <person name="Roux S."/>
            <person name="Paez-Espino D."/>
            <person name="Jungbluth S."/>
            <person name="Walsh D.A."/>
            <person name="Denef V.J."/>
            <person name="McMahon K.D."/>
            <person name="Konstantinidis K.T."/>
            <person name="Eloe-Fadrosh E.A."/>
            <person name="Kyrpides N.C."/>
            <person name="Woyke T."/>
        </authorList>
    </citation>
    <scope>NUCLEOTIDE SEQUENCE</scope>
    <source>
        <strain evidence="3">GVMAG-M-3300023184-68</strain>
    </source>
</reference>
<sequence>MVRARNKKLIRFFTIITYITTINTIYVTNMSQQVKPVVNYMSVPEEGVANADTGSLDIPLSNSSSDLQSPSELVVQRLQGTEAPLSVGGGSEEPETTVLSSNETTLPSLFAKGTEIFKDWICPISFKLMVDPVVAQDGHTYERTAIDTWLLNNSTSPMDRSPITNKKLYTNIGLKGAIQLWKNNNPDIVKEDEQLDRQIDMASLRTKPTPNSLPRQSPFITVSLPSWDHIHDLLSRSSSQNSSPRISQLMRIHSSSRVIPV</sequence>
<evidence type="ECO:0000256" key="1">
    <source>
        <dbReference type="SAM" id="Phobius"/>
    </source>
</evidence>
<evidence type="ECO:0000313" key="3">
    <source>
        <dbReference type="EMBL" id="QHT90220.1"/>
    </source>
</evidence>
<dbReference type="SUPFAM" id="SSF57850">
    <property type="entry name" value="RING/U-box"/>
    <property type="match status" value="1"/>
</dbReference>
<name>A0A6C0ICA7_9ZZZZ</name>
<dbReference type="InterPro" id="IPR013083">
    <property type="entry name" value="Znf_RING/FYVE/PHD"/>
</dbReference>
<dbReference type="InterPro" id="IPR052085">
    <property type="entry name" value="WD-SAM-U-box"/>
</dbReference>
<proteinExistence type="predicted"/>
<keyword evidence="1" id="KW-0812">Transmembrane</keyword>
<dbReference type="InterPro" id="IPR003613">
    <property type="entry name" value="Ubox_domain"/>
</dbReference>
<dbReference type="PANTHER" id="PTHR46573">
    <property type="entry name" value="WD REPEAT, SAM AND U-BOX DOMAIN-CONTAINING PROTEIN 1"/>
    <property type="match status" value="1"/>
</dbReference>
<feature type="transmembrane region" description="Helical" evidence="1">
    <location>
        <begin position="9"/>
        <end position="27"/>
    </location>
</feature>
<dbReference type="GO" id="GO:0004842">
    <property type="term" value="F:ubiquitin-protein transferase activity"/>
    <property type="evidence" value="ECO:0007669"/>
    <property type="project" value="InterPro"/>
</dbReference>
<dbReference type="Pfam" id="PF04564">
    <property type="entry name" value="U-box"/>
    <property type="match status" value="1"/>
</dbReference>
<protein>
    <recommendedName>
        <fullName evidence="2">U-box domain-containing protein</fullName>
    </recommendedName>
</protein>
<dbReference type="AlphaFoldDB" id="A0A6C0ICA7"/>
<organism evidence="3">
    <name type="scientific">viral metagenome</name>
    <dbReference type="NCBI Taxonomy" id="1070528"/>
    <lineage>
        <taxon>unclassified sequences</taxon>
        <taxon>metagenomes</taxon>
        <taxon>organismal metagenomes</taxon>
    </lineage>
</organism>
<feature type="domain" description="U-box" evidence="2">
    <location>
        <begin position="115"/>
        <end position="188"/>
    </location>
</feature>
<dbReference type="SMART" id="SM00504">
    <property type="entry name" value="Ubox"/>
    <property type="match status" value="1"/>
</dbReference>
<keyword evidence="1" id="KW-1133">Transmembrane helix</keyword>
<dbReference type="PANTHER" id="PTHR46573:SF1">
    <property type="entry name" value="WD REPEAT, SAM AND U-BOX DOMAIN-CONTAINING PROTEIN 1"/>
    <property type="match status" value="1"/>
</dbReference>
<accession>A0A6C0ICA7</accession>
<dbReference type="EMBL" id="MN740153">
    <property type="protein sequence ID" value="QHT90220.1"/>
    <property type="molecule type" value="Genomic_DNA"/>
</dbReference>